<reference evidence="2 3" key="1">
    <citation type="submission" date="2020-07" db="EMBL/GenBank/DDBJ databases">
        <title>Sequencing the genomes of 1000 actinobacteria strains.</title>
        <authorList>
            <person name="Klenk H.-P."/>
        </authorList>
    </citation>
    <scope>NUCLEOTIDE SEQUENCE [LARGE SCALE GENOMIC DNA]</scope>
    <source>
        <strain evidence="2 3">DSM 44121</strain>
    </source>
</reference>
<name>A0A7W3J5I8_9MICO</name>
<dbReference type="Pfam" id="PF17197">
    <property type="entry name" value="DUF5134"/>
    <property type="match status" value="1"/>
</dbReference>
<evidence type="ECO:0000313" key="3">
    <source>
        <dbReference type="Proteomes" id="UP000540568"/>
    </source>
</evidence>
<feature type="transmembrane region" description="Helical" evidence="1">
    <location>
        <begin position="118"/>
        <end position="136"/>
    </location>
</feature>
<feature type="transmembrane region" description="Helical" evidence="1">
    <location>
        <begin position="225"/>
        <end position="243"/>
    </location>
</feature>
<keyword evidence="1" id="KW-0472">Membrane</keyword>
<sequence>MTSDPVVQWATTALFGALAAHSLWRLATTRQPFDVASHLLHLGMSAVMVAMVWPWWARLPALPQVAFFALGAAVFAGAAGWYGLGALGPGAPGRGAPARGPTTAARPAGHHRSARCQVVHAVMMLSMVWALAVMAGPAGHGAGRAFAGGAGTAVPGGGGHGAGGHDVGAHGAGNVVALVPLDTSILIAGVVLAVVLVAGGALFLSDLVRHLRCCGSLRDGTGSDLLAGALMSFGTVAMCGLMLTG</sequence>
<dbReference type="Proteomes" id="UP000540568">
    <property type="component" value="Unassembled WGS sequence"/>
</dbReference>
<feature type="transmembrane region" description="Helical" evidence="1">
    <location>
        <begin position="185"/>
        <end position="204"/>
    </location>
</feature>
<evidence type="ECO:0000256" key="1">
    <source>
        <dbReference type="SAM" id="Phobius"/>
    </source>
</evidence>
<keyword evidence="1" id="KW-0812">Transmembrane</keyword>
<dbReference type="InterPro" id="IPR033458">
    <property type="entry name" value="DUF5134"/>
</dbReference>
<evidence type="ECO:0000313" key="2">
    <source>
        <dbReference type="EMBL" id="MBA8806574.1"/>
    </source>
</evidence>
<feature type="transmembrane region" description="Helical" evidence="1">
    <location>
        <begin position="62"/>
        <end position="84"/>
    </location>
</feature>
<proteinExistence type="predicted"/>
<dbReference type="AlphaFoldDB" id="A0A7W3J5I8"/>
<comment type="caution">
    <text evidence="2">The sequence shown here is derived from an EMBL/GenBank/DDBJ whole genome shotgun (WGS) entry which is preliminary data.</text>
</comment>
<keyword evidence="1" id="KW-1133">Transmembrane helix</keyword>
<feature type="transmembrane region" description="Helical" evidence="1">
    <location>
        <begin position="6"/>
        <end position="27"/>
    </location>
</feature>
<organism evidence="2 3">
    <name type="scientific">Promicromonospora sukumoe</name>
    <dbReference type="NCBI Taxonomy" id="88382"/>
    <lineage>
        <taxon>Bacteria</taxon>
        <taxon>Bacillati</taxon>
        <taxon>Actinomycetota</taxon>
        <taxon>Actinomycetes</taxon>
        <taxon>Micrococcales</taxon>
        <taxon>Promicromonosporaceae</taxon>
        <taxon>Promicromonospora</taxon>
    </lineage>
</organism>
<feature type="transmembrane region" description="Helical" evidence="1">
    <location>
        <begin position="39"/>
        <end position="56"/>
    </location>
</feature>
<evidence type="ECO:0008006" key="4">
    <source>
        <dbReference type="Google" id="ProtNLM"/>
    </source>
</evidence>
<protein>
    <recommendedName>
        <fullName evidence="4">DUF5134 domain-containing protein</fullName>
    </recommendedName>
</protein>
<dbReference type="RefSeq" id="WP_182614283.1">
    <property type="nucleotide sequence ID" value="NZ_BAAATF010000002.1"/>
</dbReference>
<dbReference type="EMBL" id="JACGWV010000001">
    <property type="protein sequence ID" value="MBA8806574.1"/>
    <property type="molecule type" value="Genomic_DNA"/>
</dbReference>
<accession>A0A7W3J5I8</accession>
<gene>
    <name evidence="2" type="ORF">FHX71_000516</name>
</gene>
<keyword evidence="3" id="KW-1185">Reference proteome</keyword>